<comment type="caution">
    <text evidence="3">The sequence shown here is derived from an EMBL/GenBank/DDBJ whole genome shotgun (WGS) entry which is preliminary data.</text>
</comment>
<evidence type="ECO:0000313" key="3">
    <source>
        <dbReference type="EMBL" id="CAK0857988.1"/>
    </source>
</evidence>
<feature type="region of interest" description="Disordered" evidence="1">
    <location>
        <begin position="288"/>
        <end position="344"/>
    </location>
</feature>
<evidence type="ECO:0000259" key="2">
    <source>
        <dbReference type="PROSITE" id="PS51382"/>
    </source>
</evidence>
<evidence type="ECO:0000313" key="4">
    <source>
        <dbReference type="Proteomes" id="UP001189429"/>
    </source>
</evidence>
<organism evidence="3 4">
    <name type="scientific">Prorocentrum cordatum</name>
    <dbReference type="NCBI Taxonomy" id="2364126"/>
    <lineage>
        <taxon>Eukaryota</taxon>
        <taxon>Sar</taxon>
        <taxon>Alveolata</taxon>
        <taxon>Dinophyceae</taxon>
        <taxon>Prorocentrales</taxon>
        <taxon>Prorocentraceae</taxon>
        <taxon>Prorocentrum</taxon>
    </lineage>
</organism>
<feature type="domain" description="SPX" evidence="2">
    <location>
        <begin position="1"/>
        <end position="130"/>
    </location>
</feature>
<dbReference type="InterPro" id="IPR004331">
    <property type="entry name" value="SPX_dom"/>
</dbReference>
<dbReference type="PROSITE" id="PS51382">
    <property type="entry name" value="SPX"/>
    <property type="match status" value="1"/>
</dbReference>
<dbReference type="EMBL" id="CAUYUJ010015774">
    <property type="protein sequence ID" value="CAK0857988.1"/>
    <property type="molecule type" value="Genomic_DNA"/>
</dbReference>
<feature type="non-terminal residue" evidence="3">
    <location>
        <position position="1"/>
    </location>
</feature>
<keyword evidence="4" id="KW-1185">Reference proteome</keyword>
<dbReference type="Proteomes" id="UP001189429">
    <property type="component" value="Unassembled WGS sequence"/>
</dbReference>
<protein>
    <recommendedName>
        <fullName evidence="2">SPX domain-containing protein</fullName>
    </recommendedName>
</protein>
<name>A0ABN9UES7_9DINO</name>
<accession>A0ABN9UES7</accession>
<feature type="compositionally biased region" description="Basic and acidic residues" evidence="1">
    <location>
        <begin position="312"/>
        <end position="322"/>
    </location>
</feature>
<evidence type="ECO:0000256" key="1">
    <source>
        <dbReference type="SAM" id="MobiDB-lite"/>
    </source>
</evidence>
<sequence>AWEDNYVEYKLLKKQLKHLDERQSALAFGRLLEVQLAKVTSFMRLQQALIGEEVELDFLPLALEPPQGPAGPERGAVGLPGDLALARCQKLETQIQSFRDYVQLNQAGLRKIVKKFDKRFQTVFSDVYREAPIVLPFSVRDVEVWMLGPARHVLAAMGQWSLSPVRPLGQARFWVEELRVGCQLASAHRSSFDPPTQLRLELCSTAAHDSLVVKNTFIDGVEGDTDPVVTERQTALRLRRAYSIPRKRAPVADDEVQIPVHMAAPAGHCIWHLSKEEVAVPQHAVVPWNEDAPPTSKARASEPSDAVIETPVRAERSRRDAGRGAPPGGELVGGGGAAATSSRRRGGGTAAAAAAGCGLAVARDAGRGLATAAAAAAPGASAAASAV</sequence>
<reference evidence="3" key="1">
    <citation type="submission" date="2023-10" db="EMBL/GenBank/DDBJ databases">
        <authorList>
            <person name="Chen Y."/>
            <person name="Shah S."/>
            <person name="Dougan E. K."/>
            <person name="Thang M."/>
            <person name="Chan C."/>
        </authorList>
    </citation>
    <scope>NUCLEOTIDE SEQUENCE [LARGE SCALE GENOMIC DNA]</scope>
</reference>
<gene>
    <name evidence="3" type="ORF">PCOR1329_LOCUS47917</name>
</gene>
<proteinExistence type="predicted"/>
<feature type="compositionally biased region" description="Gly residues" evidence="1">
    <location>
        <begin position="325"/>
        <end position="337"/>
    </location>
</feature>
<feature type="non-terminal residue" evidence="3">
    <location>
        <position position="387"/>
    </location>
</feature>